<keyword evidence="11 14" id="KW-0503">Monooxygenase</keyword>
<accession>A0A0C3FSU9</accession>
<dbReference type="PROSITE" id="PS00086">
    <property type="entry name" value="CYTOCHROME_P450"/>
    <property type="match status" value="1"/>
</dbReference>
<evidence type="ECO:0000256" key="3">
    <source>
        <dbReference type="ARBA" id="ARBA00004721"/>
    </source>
</evidence>
<dbReference type="EMBL" id="KN832993">
    <property type="protein sequence ID" value="KIM82774.1"/>
    <property type="molecule type" value="Genomic_DNA"/>
</dbReference>
<dbReference type="OrthoDB" id="1470350at2759"/>
<evidence type="ECO:0000256" key="4">
    <source>
        <dbReference type="ARBA" id="ARBA00010617"/>
    </source>
</evidence>
<gene>
    <name evidence="15" type="ORF">PILCRDRAFT_455699</name>
</gene>
<dbReference type="HOGENOM" id="CLU_001570_25_0_1"/>
<keyword evidence="7 13" id="KW-0479">Metal-binding</keyword>
<evidence type="ECO:0000256" key="6">
    <source>
        <dbReference type="ARBA" id="ARBA00022692"/>
    </source>
</evidence>
<comment type="cofactor">
    <cofactor evidence="1 13">
        <name>heme</name>
        <dbReference type="ChEBI" id="CHEBI:30413"/>
    </cofactor>
</comment>
<sequence length="440" mass="50439">MSVVSAFPRAEAEFFLADAAAIKEVTSSRYRFPKPVHHYGLLLYFGSNIVASDGEEWKRFRKIAAPAFSDRNNRLVWDETSLIMLDLFDNVWGDKNEIVIDHCVDITLQIALSVIGVAGFGRKVSWRDDQVIPIGRRMTFKEALHIVSTDMGLRILVPEWAMGLTQRLRKIRIAFEDFEKYMVDLIQDRKTSEKQEQRYDLFSGFLDANDDEDLSEAKLSMKELFGNIFIFLLAGHETTAHTLCFTFALLALYPNEQDALFQHIKQVLPEDRLPTYDEMPLFTYSMAVFYETLRMFPPVPNIPKISSQDTILKTGNAAGEMKSIAIPKGTVVRLDVPGLHFNSRYWEDPHAFKPSRFLKDWPRDAFVPFSAGARACLGRKFFETEGIAILTMLVSRYKIEVKEEPQFAAETFEERKARILAGKIAITQTPIRVPLVFKKR</sequence>
<feature type="binding site" description="axial binding residue" evidence="13">
    <location>
        <position position="376"/>
    </location>
    <ligand>
        <name>heme</name>
        <dbReference type="ChEBI" id="CHEBI:30413"/>
    </ligand>
    <ligandPart>
        <name>Fe</name>
        <dbReference type="ChEBI" id="CHEBI:18248"/>
    </ligandPart>
</feature>
<dbReference type="PANTHER" id="PTHR24305">
    <property type="entry name" value="CYTOCHROME P450"/>
    <property type="match status" value="1"/>
</dbReference>
<reference evidence="16" key="2">
    <citation type="submission" date="2015-01" db="EMBL/GenBank/DDBJ databases">
        <title>Evolutionary Origins and Diversification of the Mycorrhizal Mutualists.</title>
        <authorList>
            <consortium name="DOE Joint Genome Institute"/>
            <consortium name="Mycorrhizal Genomics Consortium"/>
            <person name="Kohler A."/>
            <person name="Kuo A."/>
            <person name="Nagy L.G."/>
            <person name="Floudas D."/>
            <person name="Copeland A."/>
            <person name="Barry K.W."/>
            <person name="Cichocki N."/>
            <person name="Veneault-Fourrey C."/>
            <person name="LaButti K."/>
            <person name="Lindquist E.A."/>
            <person name="Lipzen A."/>
            <person name="Lundell T."/>
            <person name="Morin E."/>
            <person name="Murat C."/>
            <person name="Riley R."/>
            <person name="Ohm R."/>
            <person name="Sun H."/>
            <person name="Tunlid A."/>
            <person name="Henrissat B."/>
            <person name="Grigoriev I.V."/>
            <person name="Hibbett D.S."/>
            <person name="Martin F."/>
        </authorList>
    </citation>
    <scope>NUCLEOTIDE SEQUENCE [LARGE SCALE GENOMIC DNA]</scope>
    <source>
        <strain evidence="16">F 1598</strain>
    </source>
</reference>
<dbReference type="GO" id="GO:0020037">
    <property type="term" value="F:heme binding"/>
    <property type="evidence" value="ECO:0007669"/>
    <property type="project" value="InterPro"/>
</dbReference>
<dbReference type="GO" id="GO:0004497">
    <property type="term" value="F:monooxygenase activity"/>
    <property type="evidence" value="ECO:0007669"/>
    <property type="project" value="UniProtKB-KW"/>
</dbReference>
<evidence type="ECO:0000256" key="14">
    <source>
        <dbReference type="RuleBase" id="RU000461"/>
    </source>
</evidence>
<evidence type="ECO:0000313" key="15">
    <source>
        <dbReference type="EMBL" id="KIM82774.1"/>
    </source>
</evidence>
<keyword evidence="8" id="KW-1133">Transmembrane helix</keyword>
<proteinExistence type="inferred from homology"/>
<evidence type="ECO:0000313" key="16">
    <source>
        <dbReference type="Proteomes" id="UP000054166"/>
    </source>
</evidence>
<keyword evidence="6" id="KW-0812">Transmembrane</keyword>
<dbReference type="InterPro" id="IPR036396">
    <property type="entry name" value="Cyt_P450_sf"/>
</dbReference>
<evidence type="ECO:0000256" key="11">
    <source>
        <dbReference type="ARBA" id="ARBA00023033"/>
    </source>
</evidence>
<dbReference type="AlphaFoldDB" id="A0A0C3FSU9"/>
<evidence type="ECO:0008006" key="17">
    <source>
        <dbReference type="Google" id="ProtNLM"/>
    </source>
</evidence>
<evidence type="ECO:0000256" key="7">
    <source>
        <dbReference type="ARBA" id="ARBA00022723"/>
    </source>
</evidence>
<dbReference type="Pfam" id="PF00067">
    <property type="entry name" value="p450"/>
    <property type="match status" value="1"/>
</dbReference>
<comment type="similarity">
    <text evidence="4 14">Belongs to the cytochrome P450 family.</text>
</comment>
<reference evidence="15 16" key="1">
    <citation type="submission" date="2014-04" db="EMBL/GenBank/DDBJ databases">
        <authorList>
            <consortium name="DOE Joint Genome Institute"/>
            <person name="Kuo A."/>
            <person name="Tarkka M."/>
            <person name="Buscot F."/>
            <person name="Kohler A."/>
            <person name="Nagy L.G."/>
            <person name="Floudas D."/>
            <person name="Copeland A."/>
            <person name="Barry K.W."/>
            <person name="Cichocki N."/>
            <person name="Veneault-Fourrey C."/>
            <person name="LaButti K."/>
            <person name="Lindquist E.A."/>
            <person name="Lipzen A."/>
            <person name="Lundell T."/>
            <person name="Morin E."/>
            <person name="Murat C."/>
            <person name="Sun H."/>
            <person name="Tunlid A."/>
            <person name="Henrissat B."/>
            <person name="Grigoriev I.V."/>
            <person name="Hibbett D.S."/>
            <person name="Martin F."/>
            <person name="Nordberg H.P."/>
            <person name="Cantor M.N."/>
            <person name="Hua S.X."/>
        </authorList>
    </citation>
    <scope>NUCLEOTIDE SEQUENCE [LARGE SCALE GENOMIC DNA]</scope>
    <source>
        <strain evidence="15 16">F 1598</strain>
    </source>
</reference>
<dbReference type="Gene3D" id="1.10.630.10">
    <property type="entry name" value="Cytochrome P450"/>
    <property type="match status" value="1"/>
</dbReference>
<keyword evidence="5 13" id="KW-0349">Heme</keyword>
<dbReference type="PANTHER" id="PTHR24305:SF166">
    <property type="entry name" value="CYTOCHROME P450 12A4, MITOCHONDRIAL-RELATED"/>
    <property type="match status" value="1"/>
</dbReference>
<comment type="pathway">
    <text evidence="3">Secondary metabolite biosynthesis; terpenoid biosynthesis.</text>
</comment>
<keyword evidence="9 14" id="KW-0560">Oxidoreductase</keyword>
<dbReference type="Proteomes" id="UP000054166">
    <property type="component" value="Unassembled WGS sequence"/>
</dbReference>
<protein>
    <recommendedName>
        <fullName evidence="17">Cytochrome P450</fullName>
    </recommendedName>
</protein>
<organism evidence="15 16">
    <name type="scientific">Piloderma croceum (strain F 1598)</name>
    <dbReference type="NCBI Taxonomy" id="765440"/>
    <lineage>
        <taxon>Eukaryota</taxon>
        <taxon>Fungi</taxon>
        <taxon>Dikarya</taxon>
        <taxon>Basidiomycota</taxon>
        <taxon>Agaricomycotina</taxon>
        <taxon>Agaricomycetes</taxon>
        <taxon>Agaricomycetidae</taxon>
        <taxon>Atheliales</taxon>
        <taxon>Atheliaceae</taxon>
        <taxon>Piloderma</taxon>
    </lineage>
</organism>
<dbReference type="InterPro" id="IPR050121">
    <property type="entry name" value="Cytochrome_P450_monoxygenase"/>
</dbReference>
<dbReference type="PRINTS" id="PR00463">
    <property type="entry name" value="EP450I"/>
</dbReference>
<comment type="subcellular location">
    <subcellularLocation>
        <location evidence="2">Membrane</location>
    </subcellularLocation>
</comment>
<evidence type="ECO:0000256" key="12">
    <source>
        <dbReference type="ARBA" id="ARBA00023136"/>
    </source>
</evidence>
<dbReference type="PRINTS" id="PR00385">
    <property type="entry name" value="P450"/>
</dbReference>
<name>A0A0C3FSU9_PILCF</name>
<evidence type="ECO:0000256" key="13">
    <source>
        <dbReference type="PIRSR" id="PIRSR602401-1"/>
    </source>
</evidence>
<dbReference type="STRING" id="765440.A0A0C3FSU9"/>
<evidence type="ECO:0000256" key="1">
    <source>
        <dbReference type="ARBA" id="ARBA00001971"/>
    </source>
</evidence>
<dbReference type="GO" id="GO:0016020">
    <property type="term" value="C:membrane"/>
    <property type="evidence" value="ECO:0007669"/>
    <property type="project" value="UniProtKB-SubCell"/>
</dbReference>
<evidence type="ECO:0000256" key="8">
    <source>
        <dbReference type="ARBA" id="ARBA00022989"/>
    </source>
</evidence>
<evidence type="ECO:0000256" key="10">
    <source>
        <dbReference type="ARBA" id="ARBA00023004"/>
    </source>
</evidence>
<keyword evidence="10 13" id="KW-0408">Iron</keyword>
<dbReference type="InterPro" id="IPR017972">
    <property type="entry name" value="Cyt_P450_CS"/>
</dbReference>
<evidence type="ECO:0000256" key="5">
    <source>
        <dbReference type="ARBA" id="ARBA00022617"/>
    </source>
</evidence>
<keyword evidence="12" id="KW-0472">Membrane</keyword>
<dbReference type="GO" id="GO:0005506">
    <property type="term" value="F:iron ion binding"/>
    <property type="evidence" value="ECO:0007669"/>
    <property type="project" value="InterPro"/>
</dbReference>
<dbReference type="InterPro" id="IPR002401">
    <property type="entry name" value="Cyt_P450_E_grp-I"/>
</dbReference>
<keyword evidence="16" id="KW-1185">Reference proteome</keyword>
<dbReference type="SUPFAM" id="SSF48264">
    <property type="entry name" value="Cytochrome P450"/>
    <property type="match status" value="1"/>
</dbReference>
<dbReference type="InParanoid" id="A0A0C3FSU9"/>
<evidence type="ECO:0000256" key="9">
    <source>
        <dbReference type="ARBA" id="ARBA00023002"/>
    </source>
</evidence>
<dbReference type="InterPro" id="IPR001128">
    <property type="entry name" value="Cyt_P450"/>
</dbReference>
<dbReference type="GO" id="GO:0016705">
    <property type="term" value="F:oxidoreductase activity, acting on paired donors, with incorporation or reduction of molecular oxygen"/>
    <property type="evidence" value="ECO:0007669"/>
    <property type="project" value="InterPro"/>
</dbReference>
<evidence type="ECO:0000256" key="2">
    <source>
        <dbReference type="ARBA" id="ARBA00004370"/>
    </source>
</evidence>